<feature type="domain" description="Beta-lactamase-related" evidence="2">
    <location>
        <begin position="136"/>
        <end position="447"/>
    </location>
</feature>
<dbReference type="Proteomes" id="UP001259572">
    <property type="component" value="Unassembled WGS sequence"/>
</dbReference>
<comment type="caution">
    <text evidence="4">The sequence shown here is derived from an EMBL/GenBank/DDBJ whole genome shotgun (WGS) entry which is preliminary data.</text>
</comment>
<evidence type="ECO:0000259" key="3">
    <source>
        <dbReference type="Pfam" id="PF11954"/>
    </source>
</evidence>
<keyword evidence="4" id="KW-0378">Hydrolase</keyword>
<accession>A0ABU3Q8C5</accession>
<dbReference type="InterPro" id="IPR050491">
    <property type="entry name" value="AmpC-like"/>
</dbReference>
<dbReference type="InterPro" id="IPR001466">
    <property type="entry name" value="Beta-lactam-related"/>
</dbReference>
<evidence type="ECO:0000313" key="4">
    <source>
        <dbReference type="EMBL" id="MDT9599185.1"/>
    </source>
</evidence>
<dbReference type="InterPro" id="IPR021860">
    <property type="entry name" value="Peptidase_S12_Pab87-rel_C"/>
</dbReference>
<sequence length="657" mass="70076">MKVSIPGGFALLLLGAGGVHAQQASRLQVGAPVPATLAADATLRYALDLPKDHFVAGRVDQDGVDATVTITDPAGKNVVKAARVGRGGPETFAFATDAAGRYLIEVTPATAGKGGALRVQLTRSEPVATTPAGKVDQAAAQLYEDTPGAVVGVINGGKLTFVKGYGAADLTWAMPFTAGTPTNIGSSSKQFTGFAIALLASRGKLSMNDDVRKHIPELKDFGKTITVRNLLTHTTGYREFINTLLIEGRQVLQGDYIAPDEVIKVINRQPTLQNEPGAEFNYNNSAFALATILVERVTGRPFAEWMRDEVFLPLGMTKTWVRAHPGQIIPRRSAGYVAGEGGFREVQDLHGSMGAGGIYTTPGDVAKWMGNLKTGKLGGPAVIKELTTSFVLNDGKPTNYGYGVSLDTNRGLRRWQHGGNDVAHSSTFVYYPDLDAGYVVFSNYQGVPGGIARVAADAFFGQHMTAPETATTGAAVDVPAATLERYVGKYEMTTLGGMLMTVEMEDGQLRLQLPGQPALPLRPTSMIDFEVVGAPARITFNAAADGAVDTITFHQDGEHSGKRVVETAAAVDLTDYTGRYYSEELETFYDMRVEDGQLVIRHRRFGPAVLTHTSGDSFSGTLPVNLVVFRRDAQGKVIGFDAGNGRARDIAFKKVSG</sequence>
<organism evidence="4 5">
    <name type="scientific">Sphingosinicella rhizophila</name>
    <dbReference type="NCBI Taxonomy" id="3050082"/>
    <lineage>
        <taxon>Bacteria</taxon>
        <taxon>Pseudomonadati</taxon>
        <taxon>Pseudomonadota</taxon>
        <taxon>Alphaproteobacteria</taxon>
        <taxon>Sphingomonadales</taxon>
        <taxon>Sphingosinicellaceae</taxon>
        <taxon>Sphingosinicella</taxon>
    </lineage>
</organism>
<dbReference type="Pfam" id="PF00144">
    <property type="entry name" value="Beta-lactamase"/>
    <property type="match status" value="1"/>
</dbReference>
<evidence type="ECO:0000313" key="5">
    <source>
        <dbReference type="Proteomes" id="UP001259572"/>
    </source>
</evidence>
<feature type="domain" description="Peptidase S12 Pab87-related C-terminal" evidence="3">
    <location>
        <begin position="475"/>
        <end position="554"/>
    </location>
</feature>
<dbReference type="SUPFAM" id="SSF50886">
    <property type="entry name" value="D-aminopeptidase, middle and C-terminal domains"/>
    <property type="match status" value="1"/>
</dbReference>
<dbReference type="PANTHER" id="PTHR46825">
    <property type="entry name" value="D-ALANYL-D-ALANINE-CARBOXYPEPTIDASE/ENDOPEPTIDASE AMPH"/>
    <property type="match status" value="1"/>
</dbReference>
<keyword evidence="5" id="KW-1185">Reference proteome</keyword>
<evidence type="ECO:0000259" key="2">
    <source>
        <dbReference type="Pfam" id="PF00144"/>
    </source>
</evidence>
<dbReference type="Gene3D" id="3.40.710.10">
    <property type="entry name" value="DD-peptidase/beta-lactamase superfamily"/>
    <property type="match status" value="1"/>
</dbReference>
<feature type="signal peptide" evidence="1">
    <location>
        <begin position="1"/>
        <end position="21"/>
    </location>
</feature>
<dbReference type="RefSeq" id="WP_315725882.1">
    <property type="nucleotide sequence ID" value="NZ_JAVUPU010000004.1"/>
</dbReference>
<dbReference type="SUPFAM" id="SSF56601">
    <property type="entry name" value="beta-lactamase/transpeptidase-like"/>
    <property type="match status" value="1"/>
</dbReference>
<dbReference type="InterPro" id="IPR027279">
    <property type="entry name" value="D_amino_pept/lipop_sf"/>
</dbReference>
<gene>
    <name evidence="4" type="ORF">RQX22_09510</name>
</gene>
<name>A0ABU3Q8C5_9SPHN</name>
<feature type="chain" id="PRO_5045529092" evidence="1">
    <location>
        <begin position="22"/>
        <end position="657"/>
    </location>
</feature>
<keyword evidence="1" id="KW-0732">Signal</keyword>
<protein>
    <submittedName>
        <fullName evidence="4">Serine hydrolase</fullName>
    </submittedName>
</protein>
<dbReference type="EMBL" id="JAVUPU010000004">
    <property type="protein sequence ID" value="MDT9599185.1"/>
    <property type="molecule type" value="Genomic_DNA"/>
</dbReference>
<dbReference type="PANTHER" id="PTHR46825:SF9">
    <property type="entry name" value="BETA-LACTAMASE-RELATED DOMAIN-CONTAINING PROTEIN"/>
    <property type="match status" value="1"/>
</dbReference>
<reference evidence="4 5" key="1">
    <citation type="submission" date="2023-05" db="EMBL/GenBank/DDBJ databases">
        <authorList>
            <person name="Guo Y."/>
        </authorList>
    </citation>
    <scope>NUCLEOTIDE SEQUENCE [LARGE SCALE GENOMIC DNA]</scope>
    <source>
        <strain evidence="4 5">GR2756</strain>
    </source>
</reference>
<dbReference type="InterPro" id="IPR012338">
    <property type="entry name" value="Beta-lactam/transpept-like"/>
</dbReference>
<dbReference type="Pfam" id="PF11954">
    <property type="entry name" value="DUF3471"/>
    <property type="match status" value="1"/>
</dbReference>
<dbReference type="GO" id="GO:0016787">
    <property type="term" value="F:hydrolase activity"/>
    <property type="evidence" value="ECO:0007669"/>
    <property type="project" value="UniProtKB-KW"/>
</dbReference>
<proteinExistence type="predicted"/>
<evidence type="ECO:0000256" key="1">
    <source>
        <dbReference type="SAM" id="SignalP"/>
    </source>
</evidence>